<organism evidence="1 2">
    <name type="scientific">Fodinibius sediminis</name>
    <dbReference type="NCBI Taxonomy" id="1214077"/>
    <lineage>
        <taxon>Bacteria</taxon>
        <taxon>Pseudomonadati</taxon>
        <taxon>Balneolota</taxon>
        <taxon>Balneolia</taxon>
        <taxon>Balneolales</taxon>
        <taxon>Balneolaceae</taxon>
        <taxon>Fodinibius</taxon>
    </lineage>
</organism>
<evidence type="ECO:0000313" key="2">
    <source>
        <dbReference type="Proteomes" id="UP000317593"/>
    </source>
</evidence>
<keyword evidence="2" id="KW-1185">Reference proteome</keyword>
<evidence type="ECO:0000313" key="1">
    <source>
        <dbReference type="EMBL" id="SMO69021.1"/>
    </source>
</evidence>
<dbReference type="EMBL" id="FXTH01000009">
    <property type="protein sequence ID" value="SMO69021.1"/>
    <property type="molecule type" value="Genomic_DNA"/>
</dbReference>
<gene>
    <name evidence="1" type="ORF">SAMN06265218_109136</name>
</gene>
<dbReference type="RefSeq" id="WP_142714720.1">
    <property type="nucleotide sequence ID" value="NZ_FXTH01000009.1"/>
</dbReference>
<dbReference type="Proteomes" id="UP000317593">
    <property type="component" value="Unassembled WGS sequence"/>
</dbReference>
<dbReference type="OrthoDB" id="3078168at2"/>
<dbReference type="AlphaFoldDB" id="A0A521DCZ8"/>
<reference evidence="1 2" key="1">
    <citation type="submission" date="2017-05" db="EMBL/GenBank/DDBJ databases">
        <authorList>
            <person name="Varghese N."/>
            <person name="Submissions S."/>
        </authorList>
    </citation>
    <scope>NUCLEOTIDE SEQUENCE [LARGE SCALE GENOMIC DNA]</scope>
    <source>
        <strain evidence="1 2">DSM 21194</strain>
    </source>
</reference>
<accession>A0A521DCZ8</accession>
<proteinExistence type="predicted"/>
<dbReference type="SUPFAM" id="SSF56973">
    <property type="entry name" value="Aerolisin/ETX pore-forming domain"/>
    <property type="match status" value="1"/>
</dbReference>
<name>A0A521DCZ8_9BACT</name>
<dbReference type="Gene3D" id="2.170.15.10">
    <property type="entry name" value="Proaerolysin, chain A, domain 3"/>
    <property type="match status" value="1"/>
</dbReference>
<protein>
    <submittedName>
        <fullName evidence="1">Uncharacterized protein</fullName>
    </submittedName>
</protein>
<sequence>MPIPKKGIALSLKKATPTQLDVESLKKQLHHVGLTCKHTSTENLKEYKEEVISQFPPGEVNTFGILKYKENPNGSPHFNDELGPLEADYNGLESSSKGNWEPSDTGLGYSSELEYIQFPTHFDYLMKHRPSFTGVTEEPPVYRGNYNTVEAIKNLFTNVGTTASSTLVKGLDKSSIESVLSNAIAPLNDKNAKDYDETDSRVIFLVDNYNDKTEEADAIGVLTINWHLKIKDYKEKKESLKHKTCLKIRARTVLYDDIKVLHADKKFVESHFKSKAYCLSIPPKHHGLKIFDRRPPATENTFNRGLPVISKEKYVEVIILHSANLEEVGCLDNTNSDVSSKYSKSTTSGFTFSMSQTLSAELSFEADVEFVKAGIKIGFSLTFTETWNKSQTETIDYSVPAGKKAFVYQGYLHSSILRYNPESDTYKYVDNGRFLTNIFKTSEEPILDN</sequence>